<evidence type="ECO:0000313" key="1">
    <source>
        <dbReference type="EMBL" id="KAK1149709.1"/>
    </source>
</evidence>
<gene>
    <name evidence="1" type="ORF">N8T08_005262</name>
</gene>
<comment type="caution">
    <text evidence="1">The sequence shown here is derived from an EMBL/GenBank/DDBJ whole genome shotgun (WGS) entry which is preliminary data.</text>
</comment>
<proteinExistence type="predicted"/>
<accession>A0ACC3BFS7</accession>
<sequence length="750" mass="81922">MPFHKVYSHASLALVILTIQGRYLGATVANVSYLQFAAKAHEILIQTSLTYIIGNEIGRQLTSMRGVPFGLIFSAAKVTDVTYLWSSAFAGSFKSSLGRMKRSLVTVAMVLVAIVLATGAGPSSAILMIPRVDSWPAGSTRFWVNAPAKEIWPDHLDASSVMDRESCRHIQDPLLSNDCPGSEYGQLRSYFVLQNHTNVQKDYQSYFENYLTGRPGTSASTQVTGKNSLRSLSIMNPKYMNVQNQEFATTVSTFASTPHAAVTDALMSMAEMWVLALGQTINVRKTEPSMGGWMSSSMSQWTNVPINSNQMVYHLLEGHYDQVYVTSACNTLWVNTTNIDSPATVPPEIASSDQWALRVRTADYPRYYDPDKTWSEIPNVTWSSVFSAKGKHNGYRIWWLGLDASGHGNQVTASNDSLLAFIIPPNIPENSSYPLNISVCTAGAGWAASTLNVTADAQDPNRISSSLNKANQSTTSAGYRWFRQMVTGNPQKSAGTNFEYPIFPQRPIGLSQSWLDLLNPTIPAADNVTQNTTVFNELVRASGIMANDTITMASIISAMLANGVSRAGFYANLTGTVATDGILYHEDTDRRLSHHWLENSNVFSVDANKEHEYTMFKKDTFAVGYSFRIRGMPSILAIIVLLAYCALALGYTIYTIIIGVSADSWSSAMEIAALAMNSPPSETLKNTGAGITGMGVYGAQAKVRVLSGKRGFSESDDEDIQDDGEGRLALILDERGSNDAGLVKRNTEYG</sequence>
<keyword evidence="2" id="KW-1185">Reference proteome</keyword>
<name>A0ACC3BFS7_9EURO</name>
<dbReference type="Proteomes" id="UP001177260">
    <property type="component" value="Unassembled WGS sequence"/>
</dbReference>
<evidence type="ECO:0000313" key="2">
    <source>
        <dbReference type="Proteomes" id="UP001177260"/>
    </source>
</evidence>
<protein>
    <submittedName>
        <fullName evidence="1">Uncharacterized protein</fullName>
    </submittedName>
</protein>
<dbReference type="EMBL" id="JAOPJF010000003">
    <property type="protein sequence ID" value="KAK1149709.1"/>
    <property type="molecule type" value="Genomic_DNA"/>
</dbReference>
<organism evidence="1 2">
    <name type="scientific">Aspergillus melleus</name>
    <dbReference type="NCBI Taxonomy" id="138277"/>
    <lineage>
        <taxon>Eukaryota</taxon>
        <taxon>Fungi</taxon>
        <taxon>Dikarya</taxon>
        <taxon>Ascomycota</taxon>
        <taxon>Pezizomycotina</taxon>
        <taxon>Eurotiomycetes</taxon>
        <taxon>Eurotiomycetidae</taxon>
        <taxon>Eurotiales</taxon>
        <taxon>Aspergillaceae</taxon>
        <taxon>Aspergillus</taxon>
        <taxon>Aspergillus subgen. Circumdati</taxon>
    </lineage>
</organism>
<reference evidence="1 2" key="1">
    <citation type="journal article" date="2023" name="ACS Omega">
        <title>Identification of the Neoaspergillic Acid Biosynthesis Gene Cluster by Establishing an In Vitro CRISPR-Ribonucleoprotein Genetic System in Aspergillus melleus.</title>
        <authorList>
            <person name="Yuan B."/>
            <person name="Grau M.F."/>
            <person name="Murata R.M."/>
            <person name="Torok T."/>
            <person name="Venkateswaran K."/>
            <person name="Stajich J.E."/>
            <person name="Wang C.C.C."/>
        </authorList>
    </citation>
    <scope>NUCLEOTIDE SEQUENCE [LARGE SCALE GENOMIC DNA]</scope>
    <source>
        <strain evidence="1 2">IMV 1140</strain>
    </source>
</reference>